<keyword evidence="1" id="KW-1133">Transmembrane helix</keyword>
<dbReference type="Proteomes" id="UP000464577">
    <property type="component" value="Chromosome"/>
</dbReference>
<sequence>MTIATLTLFAALAVNVPFCAFLLRSLPFSDWCYHLRYWWLINRANLIAALIHRTILLLLLIGLFVGMWLLSYHGLILY</sequence>
<name>A0A6P1VXA6_9BACT</name>
<evidence type="ECO:0000256" key="1">
    <source>
        <dbReference type="SAM" id="Phobius"/>
    </source>
</evidence>
<keyword evidence="1" id="KW-0472">Membrane</keyword>
<evidence type="ECO:0000313" key="3">
    <source>
        <dbReference type="Proteomes" id="UP000464577"/>
    </source>
</evidence>
<keyword evidence="3" id="KW-1185">Reference proteome</keyword>
<accession>A0A6P1VXA6</accession>
<feature type="transmembrane region" description="Helical" evidence="1">
    <location>
        <begin position="46"/>
        <end position="70"/>
    </location>
</feature>
<dbReference type="EMBL" id="CP045997">
    <property type="protein sequence ID" value="QHV96329.1"/>
    <property type="molecule type" value="Genomic_DNA"/>
</dbReference>
<proteinExistence type="predicted"/>
<evidence type="ECO:0000313" key="2">
    <source>
        <dbReference type="EMBL" id="QHV96329.1"/>
    </source>
</evidence>
<dbReference type="AlphaFoldDB" id="A0A6P1VXA6"/>
<dbReference type="KEGG" id="senf:GJR95_15450"/>
<gene>
    <name evidence="2" type="ORF">GJR95_15450</name>
</gene>
<reference evidence="2 3" key="1">
    <citation type="submission" date="2019-11" db="EMBL/GenBank/DDBJ databases">
        <title>Spirosoma endbachense sp. nov., isolated from a natural salt meadow.</title>
        <authorList>
            <person name="Rojas J."/>
            <person name="Ambika Manirajan B."/>
            <person name="Ratering S."/>
            <person name="Suarez C."/>
            <person name="Geissler-Plaum R."/>
            <person name="Schnell S."/>
        </authorList>
    </citation>
    <scope>NUCLEOTIDE SEQUENCE [LARGE SCALE GENOMIC DNA]</scope>
    <source>
        <strain evidence="2 3">I-24</strain>
    </source>
</reference>
<protein>
    <submittedName>
        <fullName evidence="2">Uncharacterized protein</fullName>
    </submittedName>
</protein>
<keyword evidence="1" id="KW-0812">Transmembrane</keyword>
<organism evidence="2 3">
    <name type="scientific">Spirosoma endbachense</name>
    <dbReference type="NCBI Taxonomy" id="2666025"/>
    <lineage>
        <taxon>Bacteria</taxon>
        <taxon>Pseudomonadati</taxon>
        <taxon>Bacteroidota</taxon>
        <taxon>Cytophagia</taxon>
        <taxon>Cytophagales</taxon>
        <taxon>Cytophagaceae</taxon>
        <taxon>Spirosoma</taxon>
    </lineage>
</organism>
<dbReference type="RefSeq" id="WP_162386737.1">
    <property type="nucleotide sequence ID" value="NZ_CP045997.1"/>
</dbReference>